<comment type="caution">
    <text evidence="2">The sequence shown here is derived from an EMBL/GenBank/DDBJ whole genome shotgun (WGS) entry which is preliminary data.</text>
</comment>
<reference evidence="2 3" key="1">
    <citation type="journal article" date="2014" name="Nature">
        <title>Sequential evolution of bacterial morphology by co-option of a developmental regulator.</title>
        <authorList>
            <person name="Jiang C."/>
            <person name="Brown P.J."/>
            <person name="Ducret A."/>
            <person name="Brun Y.V."/>
        </authorList>
    </citation>
    <scope>NUCLEOTIDE SEQUENCE [LARGE SCALE GENOMIC DNA]</scope>
    <source>
        <strain evidence="2 3">DSM 16100</strain>
    </source>
</reference>
<keyword evidence="1" id="KW-0472">Membrane</keyword>
<name>V4N889_9CAUL</name>
<gene>
    <name evidence="2" type="ORF">ABENE_23190</name>
</gene>
<dbReference type="AlphaFoldDB" id="V4N889"/>
<feature type="transmembrane region" description="Helical" evidence="1">
    <location>
        <begin position="48"/>
        <end position="67"/>
    </location>
</feature>
<evidence type="ECO:0000313" key="3">
    <source>
        <dbReference type="Proteomes" id="UP000017837"/>
    </source>
</evidence>
<dbReference type="OrthoDB" id="7560681at2"/>
<evidence type="ECO:0000313" key="2">
    <source>
        <dbReference type="EMBL" id="ESQ78082.1"/>
    </source>
</evidence>
<accession>V4N889</accession>
<sequence length="173" mass="19442">MQNDLVFKAGFGKRTLGWLVCLGAAGALVAMIYGIYTHPENQIPSELWSAAAIAVFLIGLMVAGIGIQNVHWSIESENIVYRGLFIKKTIPISNLAGFGQMIVSVVLIPFQHVDLYDHQLMHLVRLPVSFKDWPKAEAWLAERLRYVVNDGSHILPKYRFADTPKPSRQRLDI</sequence>
<keyword evidence="1" id="KW-0812">Transmembrane</keyword>
<proteinExistence type="predicted"/>
<dbReference type="EMBL" id="AWGB01000122">
    <property type="protein sequence ID" value="ESQ78082.1"/>
    <property type="molecule type" value="Genomic_DNA"/>
</dbReference>
<dbReference type="Proteomes" id="UP000017837">
    <property type="component" value="Unassembled WGS sequence"/>
</dbReference>
<feature type="transmembrane region" description="Helical" evidence="1">
    <location>
        <begin position="16"/>
        <end position="36"/>
    </location>
</feature>
<keyword evidence="1" id="KW-1133">Transmembrane helix</keyword>
<organism evidence="2 3">
    <name type="scientific">Asticcacaulis benevestitus DSM 16100 = ATCC BAA-896</name>
    <dbReference type="NCBI Taxonomy" id="1121022"/>
    <lineage>
        <taxon>Bacteria</taxon>
        <taxon>Pseudomonadati</taxon>
        <taxon>Pseudomonadota</taxon>
        <taxon>Alphaproteobacteria</taxon>
        <taxon>Caulobacterales</taxon>
        <taxon>Caulobacteraceae</taxon>
        <taxon>Asticcacaulis</taxon>
    </lineage>
</organism>
<dbReference type="PATRIC" id="fig|1121022.4.peg.4744"/>
<keyword evidence="3" id="KW-1185">Reference proteome</keyword>
<protein>
    <submittedName>
        <fullName evidence="2">Uncharacterized protein</fullName>
    </submittedName>
</protein>
<evidence type="ECO:0000256" key="1">
    <source>
        <dbReference type="SAM" id="Phobius"/>
    </source>
</evidence>
<dbReference type="RefSeq" id="WP_018084198.1">
    <property type="nucleotide sequence ID" value="NZ_AQWM01000077.1"/>
</dbReference>